<dbReference type="SMART" id="SM00280">
    <property type="entry name" value="KAZAL"/>
    <property type="match status" value="1"/>
</dbReference>
<comment type="caution">
    <text evidence="5">The sequence shown here is derived from an EMBL/GenBank/DDBJ whole genome shotgun (WGS) entry which is preliminary data.</text>
</comment>
<reference evidence="5 6" key="1">
    <citation type="submission" date="2021-06" db="EMBL/GenBank/DDBJ databases">
        <title>Caerostris extrusa draft genome.</title>
        <authorList>
            <person name="Kono N."/>
            <person name="Arakawa K."/>
        </authorList>
    </citation>
    <scope>NUCLEOTIDE SEQUENCE [LARGE SCALE GENOMIC DNA]</scope>
</reference>
<evidence type="ECO:0000256" key="1">
    <source>
        <dbReference type="ARBA" id="ARBA00022690"/>
    </source>
</evidence>
<organism evidence="5 6">
    <name type="scientific">Caerostris extrusa</name>
    <name type="common">Bark spider</name>
    <name type="synonym">Caerostris bankana</name>
    <dbReference type="NCBI Taxonomy" id="172846"/>
    <lineage>
        <taxon>Eukaryota</taxon>
        <taxon>Metazoa</taxon>
        <taxon>Ecdysozoa</taxon>
        <taxon>Arthropoda</taxon>
        <taxon>Chelicerata</taxon>
        <taxon>Arachnida</taxon>
        <taxon>Araneae</taxon>
        <taxon>Araneomorphae</taxon>
        <taxon>Entelegynae</taxon>
        <taxon>Araneoidea</taxon>
        <taxon>Araneidae</taxon>
        <taxon>Caerostris</taxon>
    </lineage>
</organism>
<sequence>MTQQQRRTNRRVNGWDVHDKYLVSISKAVSGTCSDMRCLHGATCQEKDGLAQCTCNIYCLPPEDKDTVCGTDGNTYGSECQLRQFSCRYQEAHIRRPGRTLQERRTMTLPYPEHLVTPMKSNGLCLQGAKGLSGSSFEI</sequence>
<dbReference type="InterPro" id="IPR002350">
    <property type="entry name" value="Kazal_dom"/>
</dbReference>
<dbReference type="SUPFAM" id="SSF100895">
    <property type="entry name" value="Kazal-type serine protease inhibitors"/>
    <property type="match status" value="1"/>
</dbReference>
<dbReference type="EMBL" id="BPLR01002147">
    <property type="protein sequence ID" value="GIX70527.1"/>
    <property type="molecule type" value="Genomic_DNA"/>
</dbReference>
<dbReference type="Gene3D" id="3.30.60.30">
    <property type="match status" value="1"/>
</dbReference>
<keyword evidence="3" id="KW-1015">Disulfide bond</keyword>
<gene>
    <name evidence="5" type="ORF">CEXT_321581</name>
</gene>
<evidence type="ECO:0000256" key="3">
    <source>
        <dbReference type="ARBA" id="ARBA00023157"/>
    </source>
</evidence>
<evidence type="ECO:0000259" key="4">
    <source>
        <dbReference type="PROSITE" id="PS51465"/>
    </source>
</evidence>
<dbReference type="PROSITE" id="PS51465">
    <property type="entry name" value="KAZAL_2"/>
    <property type="match status" value="1"/>
</dbReference>
<dbReference type="Pfam" id="PF07648">
    <property type="entry name" value="Kazal_2"/>
    <property type="match status" value="1"/>
</dbReference>
<keyword evidence="1" id="KW-0646">Protease inhibitor</keyword>
<keyword evidence="2" id="KW-0722">Serine protease inhibitor</keyword>
<evidence type="ECO:0000313" key="5">
    <source>
        <dbReference type="EMBL" id="GIX70527.1"/>
    </source>
</evidence>
<keyword evidence="6" id="KW-1185">Reference proteome</keyword>
<evidence type="ECO:0000256" key="2">
    <source>
        <dbReference type="ARBA" id="ARBA00022900"/>
    </source>
</evidence>
<name>A0AAV4MFV2_CAEEX</name>
<dbReference type="PANTHER" id="PTHR10913">
    <property type="entry name" value="FOLLISTATIN-RELATED"/>
    <property type="match status" value="1"/>
</dbReference>
<dbReference type="PANTHER" id="PTHR10913:SF45">
    <property type="entry name" value="FOLLISTATIN, ISOFORM A-RELATED"/>
    <property type="match status" value="1"/>
</dbReference>
<dbReference type="Proteomes" id="UP001054945">
    <property type="component" value="Unassembled WGS sequence"/>
</dbReference>
<accession>A0AAV4MFV2</accession>
<evidence type="ECO:0000313" key="6">
    <source>
        <dbReference type="Proteomes" id="UP001054945"/>
    </source>
</evidence>
<dbReference type="AlphaFoldDB" id="A0AAV4MFV2"/>
<protein>
    <recommendedName>
        <fullName evidence="4">Kazal-like domain-containing protein</fullName>
    </recommendedName>
</protein>
<feature type="domain" description="Kazal-like" evidence="4">
    <location>
        <begin position="54"/>
        <end position="102"/>
    </location>
</feature>
<dbReference type="InterPro" id="IPR036058">
    <property type="entry name" value="Kazal_dom_sf"/>
</dbReference>
<dbReference type="GO" id="GO:0005576">
    <property type="term" value="C:extracellular region"/>
    <property type="evidence" value="ECO:0007669"/>
    <property type="project" value="TreeGrafter"/>
</dbReference>
<dbReference type="InterPro" id="IPR050653">
    <property type="entry name" value="Prot_Inhib_GrowthFact_Antg"/>
</dbReference>
<dbReference type="GO" id="GO:0030154">
    <property type="term" value="P:cell differentiation"/>
    <property type="evidence" value="ECO:0007669"/>
    <property type="project" value="TreeGrafter"/>
</dbReference>
<proteinExistence type="predicted"/>